<evidence type="ECO:0000313" key="2">
    <source>
        <dbReference type="EMBL" id="OWK37708.1"/>
    </source>
</evidence>
<sequence length="62" mass="7209">MYRRDGVIMKKPKARRKQWAGKATRCGTAQEPNGFGRETRMPASHFRPTECQEDRIATRTSR</sequence>
<evidence type="ECO:0000313" key="3">
    <source>
        <dbReference type="Proteomes" id="UP000214646"/>
    </source>
</evidence>
<dbReference type="Proteomes" id="UP000214646">
    <property type="component" value="Unassembled WGS sequence"/>
</dbReference>
<feature type="region of interest" description="Disordered" evidence="1">
    <location>
        <begin position="1"/>
        <end position="62"/>
    </location>
</feature>
<dbReference type="EMBL" id="NIDE01000014">
    <property type="protein sequence ID" value="OWK37708.1"/>
    <property type="molecule type" value="Genomic_DNA"/>
</dbReference>
<feature type="compositionally biased region" description="Basic residues" evidence="1">
    <location>
        <begin position="10"/>
        <end position="19"/>
    </location>
</feature>
<gene>
    <name evidence="2" type="ORF">FRUB_06828</name>
</gene>
<protein>
    <submittedName>
        <fullName evidence="2">Uncharacterized protein</fullName>
    </submittedName>
</protein>
<reference evidence="3" key="1">
    <citation type="submission" date="2017-06" db="EMBL/GenBank/DDBJ databases">
        <title>Genome analysis of Fimbriiglobus ruber SP5, the first member of the order Planctomycetales with confirmed chitinolytic capability.</title>
        <authorList>
            <person name="Ravin N.V."/>
            <person name="Rakitin A.L."/>
            <person name="Ivanova A.A."/>
            <person name="Beletsky A.V."/>
            <person name="Kulichevskaya I.S."/>
            <person name="Mardanov A.V."/>
            <person name="Dedysh S.N."/>
        </authorList>
    </citation>
    <scope>NUCLEOTIDE SEQUENCE [LARGE SCALE GENOMIC DNA]</scope>
    <source>
        <strain evidence="3">SP5</strain>
    </source>
</reference>
<keyword evidence="3" id="KW-1185">Reference proteome</keyword>
<comment type="caution">
    <text evidence="2">The sequence shown here is derived from an EMBL/GenBank/DDBJ whole genome shotgun (WGS) entry which is preliminary data.</text>
</comment>
<name>A0A225DGP6_9BACT</name>
<proteinExistence type="predicted"/>
<accession>A0A225DGP6</accession>
<dbReference type="AlphaFoldDB" id="A0A225DGP6"/>
<feature type="compositionally biased region" description="Basic and acidic residues" evidence="1">
    <location>
        <begin position="47"/>
        <end position="62"/>
    </location>
</feature>
<organism evidence="2 3">
    <name type="scientific">Fimbriiglobus ruber</name>
    <dbReference type="NCBI Taxonomy" id="1908690"/>
    <lineage>
        <taxon>Bacteria</taxon>
        <taxon>Pseudomonadati</taxon>
        <taxon>Planctomycetota</taxon>
        <taxon>Planctomycetia</taxon>
        <taxon>Gemmatales</taxon>
        <taxon>Gemmataceae</taxon>
        <taxon>Fimbriiglobus</taxon>
    </lineage>
</organism>
<evidence type="ECO:0000256" key="1">
    <source>
        <dbReference type="SAM" id="MobiDB-lite"/>
    </source>
</evidence>